<feature type="domain" description="Cytochrome c" evidence="5">
    <location>
        <begin position="436"/>
        <end position="548"/>
    </location>
</feature>
<dbReference type="Pfam" id="PF00034">
    <property type="entry name" value="Cytochrom_C"/>
    <property type="match status" value="1"/>
</dbReference>
<dbReference type="Proteomes" id="UP000031599">
    <property type="component" value="Unassembled WGS sequence"/>
</dbReference>
<organism evidence="6 7">
    <name type="scientific">Enhygromyxa salina</name>
    <dbReference type="NCBI Taxonomy" id="215803"/>
    <lineage>
        <taxon>Bacteria</taxon>
        <taxon>Pseudomonadati</taxon>
        <taxon>Myxococcota</taxon>
        <taxon>Polyangia</taxon>
        <taxon>Nannocystales</taxon>
        <taxon>Nannocystaceae</taxon>
        <taxon>Enhygromyxa</taxon>
    </lineage>
</organism>
<accession>A0A0C2D7Q0</accession>
<keyword evidence="2 4" id="KW-0479">Metal-binding</keyword>
<reference evidence="6 7" key="1">
    <citation type="submission" date="2014-12" db="EMBL/GenBank/DDBJ databases">
        <title>Genome assembly of Enhygromyxa salina DSM 15201.</title>
        <authorList>
            <person name="Sharma G."/>
            <person name="Subramanian S."/>
        </authorList>
    </citation>
    <scope>NUCLEOTIDE SEQUENCE [LARGE SCALE GENOMIC DNA]</scope>
    <source>
        <strain evidence="6 7">DSM 15201</strain>
    </source>
</reference>
<evidence type="ECO:0000256" key="2">
    <source>
        <dbReference type="ARBA" id="ARBA00022723"/>
    </source>
</evidence>
<dbReference type="SUPFAM" id="SSF46626">
    <property type="entry name" value="Cytochrome c"/>
    <property type="match status" value="2"/>
</dbReference>
<dbReference type="Gene3D" id="2.130.10.10">
    <property type="entry name" value="YVTN repeat-like/Quinoprotein amine dehydrogenase"/>
    <property type="match status" value="1"/>
</dbReference>
<dbReference type="GO" id="GO:0009055">
    <property type="term" value="F:electron transfer activity"/>
    <property type="evidence" value="ECO:0007669"/>
    <property type="project" value="InterPro"/>
</dbReference>
<dbReference type="PANTHER" id="PTHR30600">
    <property type="entry name" value="CYTOCHROME C PEROXIDASE-RELATED"/>
    <property type="match status" value="1"/>
</dbReference>
<feature type="domain" description="Cytochrome c" evidence="5">
    <location>
        <begin position="559"/>
        <end position="654"/>
    </location>
</feature>
<gene>
    <name evidence="6" type="ORF">DB30_04646</name>
</gene>
<sequence length="654" mass="70425">MVSGLGAMVLIGVAARAELPKLALKTAPVVETSHLDGPPRTPLRPPARTTHIGSHGGVMIVDSHGLLVVERSAGKLVRADRNAKPVAELALTPGLGEIVHDGAGAVFVADRAAGRVVRINPGDASGQGLGVATAVELGEPHGLALTPDGATLLVTDVSEHALVALRTADLSQRWRVELGPEPRAVAVSRDGLTAAVGFLSSGSLAFVELDSAGERVHWRGLDPRDHVAITEEEHGYESMVTVARRKEMRSKYQTPVETGRRYARNFFALAFVGHDMLIAPHELATPQLERIPSRDRADTYGGGAESIPPLMHQLAIIEQPGGLDSRASFMDLDVHQPKAVAYDLATDTLYVAGYGDDVVLAIADVTQQMPYVDWRAQVGDGRSCGVDGITLEQSGSLWIHCEFRRQALRLNINDPSTTKDDEWLRGAELTARVRSEQIEHGAELFRRGGDPKISSNGMMACANCHPEGRTDGLTWRLGDSILQTPILAGRVGDTAPYKWDGQDPTLSRSLRHTMERLGGGELVGWTMPLKLLSDAEVDAMIAYIKSLEPPRPRKPKDEQAVARGRAVFEAEACDGCHAGAKLVDGSQHALDTTLGQVDTPSLLGLSNSRPYYHDGSAKDLWTLLTDRGTIHEMADTSKLSDAQLRDLNAYLESL</sequence>
<evidence type="ECO:0000313" key="6">
    <source>
        <dbReference type="EMBL" id="KIG19181.1"/>
    </source>
</evidence>
<dbReference type="SUPFAM" id="SSF63829">
    <property type="entry name" value="Calcium-dependent phosphotriesterase"/>
    <property type="match status" value="1"/>
</dbReference>
<dbReference type="PROSITE" id="PS51007">
    <property type="entry name" value="CYTC"/>
    <property type="match status" value="2"/>
</dbReference>
<evidence type="ECO:0000256" key="1">
    <source>
        <dbReference type="ARBA" id="ARBA00022617"/>
    </source>
</evidence>
<dbReference type="GO" id="GO:0020037">
    <property type="term" value="F:heme binding"/>
    <property type="evidence" value="ECO:0007669"/>
    <property type="project" value="InterPro"/>
</dbReference>
<dbReference type="InterPro" id="IPR036909">
    <property type="entry name" value="Cyt_c-like_dom_sf"/>
</dbReference>
<keyword evidence="1 4" id="KW-0349">Heme</keyword>
<evidence type="ECO:0000259" key="5">
    <source>
        <dbReference type="PROSITE" id="PS51007"/>
    </source>
</evidence>
<dbReference type="InterPro" id="IPR009056">
    <property type="entry name" value="Cyt_c-like_dom"/>
</dbReference>
<evidence type="ECO:0000313" key="7">
    <source>
        <dbReference type="Proteomes" id="UP000031599"/>
    </source>
</evidence>
<evidence type="ECO:0000256" key="3">
    <source>
        <dbReference type="ARBA" id="ARBA00023004"/>
    </source>
</evidence>
<dbReference type="InterPro" id="IPR015943">
    <property type="entry name" value="WD40/YVTN_repeat-like_dom_sf"/>
</dbReference>
<evidence type="ECO:0000256" key="4">
    <source>
        <dbReference type="PROSITE-ProRule" id="PRU00433"/>
    </source>
</evidence>
<dbReference type="AlphaFoldDB" id="A0A0C2D7Q0"/>
<dbReference type="Gene3D" id="1.10.760.10">
    <property type="entry name" value="Cytochrome c-like domain"/>
    <property type="match status" value="2"/>
</dbReference>
<dbReference type="GO" id="GO:0004130">
    <property type="term" value="F:cytochrome-c peroxidase activity"/>
    <property type="evidence" value="ECO:0007669"/>
    <property type="project" value="TreeGrafter"/>
</dbReference>
<name>A0A0C2D7Q0_9BACT</name>
<proteinExistence type="predicted"/>
<protein>
    <submittedName>
        <fullName evidence="6">Surface antigen protein</fullName>
    </submittedName>
</protein>
<dbReference type="InterPro" id="IPR051395">
    <property type="entry name" value="Cytochrome_c_Peroxidase/MauG"/>
</dbReference>
<comment type="caution">
    <text evidence="6">The sequence shown here is derived from an EMBL/GenBank/DDBJ whole genome shotgun (WGS) entry which is preliminary data.</text>
</comment>
<keyword evidence="3 4" id="KW-0408">Iron</keyword>
<dbReference type="EMBL" id="JMCC02000004">
    <property type="protein sequence ID" value="KIG19181.1"/>
    <property type="molecule type" value="Genomic_DNA"/>
</dbReference>
<dbReference type="GO" id="GO:0046872">
    <property type="term" value="F:metal ion binding"/>
    <property type="evidence" value="ECO:0007669"/>
    <property type="project" value="UniProtKB-KW"/>
</dbReference>